<comment type="caution">
    <text evidence="5">The sequence shown here is derived from an EMBL/GenBank/DDBJ whole genome shotgun (WGS) entry which is preliminary data.</text>
</comment>
<dbReference type="Gene3D" id="3.40.50.720">
    <property type="entry name" value="NAD(P)-binding Rossmann-like Domain"/>
    <property type="match status" value="1"/>
</dbReference>
<keyword evidence="2" id="KW-0520">NAD</keyword>
<evidence type="ECO:0000313" key="6">
    <source>
        <dbReference type="Proteomes" id="UP000545286"/>
    </source>
</evidence>
<dbReference type="Pfam" id="PF22725">
    <property type="entry name" value="GFO_IDH_MocA_C3"/>
    <property type="match status" value="1"/>
</dbReference>
<dbReference type="Gene3D" id="3.30.360.10">
    <property type="entry name" value="Dihydrodipicolinate Reductase, domain 2"/>
    <property type="match status" value="1"/>
</dbReference>
<keyword evidence="6" id="KW-1185">Reference proteome</keyword>
<keyword evidence="1" id="KW-0560">Oxidoreductase</keyword>
<dbReference type="InterPro" id="IPR050463">
    <property type="entry name" value="Gfo/Idh/MocA_oxidrdct_glycsds"/>
</dbReference>
<gene>
    <name evidence="5" type="ORF">FHX72_003218</name>
</gene>
<accession>A0A7W4UR58</accession>
<dbReference type="Pfam" id="PF01408">
    <property type="entry name" value="GFO_IDH_MocA"/>
    <property type="match status" value="1"/>
</dbReference>
<sequence>MATSTTPTTIGVGLISVGWMGRLHSRAYSALHHRYPELGIRPRLVIAADTLESGRREAEDVLGYETSTADFHEVLANPEVDVVSICAPNFLHAEAAIAAAKAGKAIWLEKPAGRSGTETASIADAVEAAGVASCIGFNYRHVPAVELAKQLIAEGHLGTITNVRGRFFGGFSADPSDPLAWRFVRSASGSGVLGDLMGHLVDLVHHVLGPIASVSGTTGTYITERPALPGRGEGLLPVENEDYANLLIRFRDDAVAAGALGMLEASRIAVGSSSEYAFEINGTKGAVRWNFARMNELEVSTTNDGPFVGYTTVFANSHFPEFARFQPSSGTGMGYDDLKVIEAAKFLQTFLDGTPRAANIHDGVASARVLDAVETSAANGQWVDLDIEPGTNSAVRGALAPVSA</sequence>
<dbReference type="AlphaFoldDB" id="A0A7W4UR58"/>
<protein>
    <submittedName>
        <fullName evidence="5">Putative dehydrogenase</fullName>
    </submittedName>
</protein>
<evidence type="ECO:0000256" key="2">
    <source>
        <dbReference type="ARBA" id="ARBA00023027"/>
    </source>
</evidence>
<organism evidence="5 6">
    <name type="scientific">Pseudoclavibacter helvolus</name>
    <dbReference type="NCBI Taxonomy" id="255205"/>
    <lineage>
        <taxon>Bacteria</taxon>
        <taxon>Bacillati</taxon>
        <taxon>Actinomycetota</taxon>
        <taxon>Actinomycetes</taxon>
        <taxon>Micrococcales</taxon>
        <taxon>Microbacteriaceae</taxon>
        <taxon>Pseudoclavibacter</taxon>
    </lineage>
</organism>
<dbReference type="PANTHER" id="PTHR43818:SF11">
    <property type="entry name" value="BCDNA.GH03377"/>
    <property type="match status" value="1"/>
</dbReference>
<dbReference type="SUPFAM" id="SSF51735">
    <property type="entry name" value="NAD(P)-binding Rossmann-fold domains"/>
    <property type="match status" value="1"/>
</dbReference>
<dbReference type="GO" id="GO:0016491">
    <property type="term" value="F:oxidoreductase activity"/>
    <property type="evidence" value="ECO:0007669"/>
    <property type="project" value="UniProtKB-KW"/>
</dbReference>
<evidence type="ECO:0000259" key="4">
    <source>
        <dbReference type="Pfam" id="PF22725"/>
    </source>
</evidence>
<dbReference type="SUPFAM" id="SSF55347">
    <property type="entry name" value="Glyceraldehyde-3-phosphate dehydrogenase-like, C-terminal domain"/>
    <property type="match status" value="1"/>
</dbReference>
<dbReference type="EMBL" id="JACHWJ010000005">
    <property type="protein sequence ID" value="MBB2959066.1"/>
    <property type="molecule type" value="Genomic_DNA"/>
</dbReference>
<reference evidence="5 6" key="1">
    <citation type="submission" date="2020-08" db="EMBL/GenBank/DDBJ databases">
        <title>Sequencing the genomes of 1000 actinobacteria strains.</title>
        <authorList>
            <person name="Klenk H.-P."/>
        </authorList>
    </citation>
    <scope>NUCLEOTIDE SEQUENCE [LARGE SCALE GENOMIC DNA]</scope>
    <source>
        <strain evidence="5 6">DSM 20419</strain>
    </source>
</reference>
<dbReference type="InterPro" id="IPR036291">
    <property type="entry name" value="NAD(P)-bd_dom_sf"/>
</dbReference>
<evidence type="ECO:0000256" key="1">
    <source>
        <dbReference type="ARBA" id="ARBA00023002"/>
    </source>
</evidence>
<dbReference type="RefSeq" id="WP_183626305.1">
    <property type="nucleotide sequence ID" value="NZ_JACHWJ010000005.1"/>
</dbReference>
<dbReference type="GO" id="GO:0000166">
    <property type="term" value="F:nucleotide binding"/>
    <property type="evidence" value="ECO:0007669"/>
    <property type="project" value="InterPro"/>
</dbReference>
<dbReference type="InterPro" id="IPR000683">
    <property type="entry name" value="Gfo/Idh/MocA-like_OxRdtase_N"/>
</dbReference>
<dbReference type="Proteomes" id="UP000545286">
    <property type="component" value="Unassembled WGS sequence"/>
</dbReference>
<feature type="domain" description="GFO/IDH/MocA-like oxidoreductase" evidence="4">
    <location>
        <begin position="147"/>
        <end position="287"/>
    </location>
</feature>
<evidence type="ECO:0000313" key="5">
    <source>
        <dbReference type="EMBL" id="MBB2959066.1"/>
    </source>
</evidence>
<name>A0A7W4UR58_9MICO</name>
<dbReference type="InterPro" id="IPR055170">
    <property type="entry name" value="GFO_IDH_MocA-like_dom"/>
</dbReference>
<feature type="domain" description="Gfo/Idh/MocA-like oxidoreductase N-terminal" evidence="3">
    <location>
        <begin position="11"/>
        <end position="132"/>
    </location>
</feature>
<evidence type="ECO:0000259" key="3">
    <source>
        <dbReference type="Pfam" id="PF01408"/>
    </source>
</evidence>
<dbReference type="PANTHER" id="PTHR43818">
    <property type="entry name" value="BCDNA.GH03377"/>
    <property type="match status" value="1"/>
</dbReference>
<proteinExistence type="predicted"/>